<dbReference type="InterPro" id="IPR014755">
    <property type="entry name" value="Cu-Rt/internalin_Ig-like"/>
</dbReference>
<dbReference type="AlphaFoldDB" id="A0A833JQ61"/>
<proteinExistence type="predicted"/>
<organism evidence="3 4">
    <name type="scientific">Marinobacter nauticus</name>
    <name type="common">Marinobacter hydrocarbonoclasticus</name>
    <name type="synonym">Marinobacter aquaeolei</name>
    <dbReference type="NCBI Taxonomy" id="2743"/>
    <lineage>
        <taxon>Bacteria</taxon>
        <taxon>Pseudomonadati</taxon>
        <taxon>Pseudomonadota</taxon>
        <taxon>Gammaproteobacteria</taxon>
        <taxon>Pseudomonadales</taxon>
        <taxon>Marinobacteraceae</taxon>
        <taxon>Marinobacter</taxon>
    </lineage>
</organism>
<accession>A0A833JQ61</accession>
<gene>
    <name evidence="3" type="ORF">F6453_3482</name>
</gene>
<dbReference type="PROSITE" id="PS51257">
    <property type="entry name" value="PROKAR_LIPOPROTEIN"/>
    <property type="match status" value="1"/>
</dbReference>
<dbReference type="Pfam" id="PF13205">
    <property type="entry name" value="Big_5"/>
    <property type="match status" value="2"/>
</dbReference>
<protein>
    <recommendedName>
        <fullName evidence="2">SbsA Ig-like domain-containing protein</fullName>
    </recommendedName>
</protein>
<evidence type="ECO:0000313" key="3">
    <source>
        <dbReference type="EMBL" id="KAE8544225.1"/>
    </source>
</evidence>
<dbReference type="RefSeq" id="WP_153741529.1">
    <property type="nucleotide sequence ID" value="NZ_WBMP01000020.1"/>
</dbReference>
<evidence type="ECO:0000256" key="1">
    <source>
        <dbReference type="ARBA" id="ARBA00022729"/>
    </source>
</evidence>
<dbReference type="InterPro" id="IPR032812">
    <property type="entry name" value="SbsA_Ig"/>
</dbReference>
<comment type="caution">
    <text evidence="3">The sequence shown here is derived from an EMBL/GenBank/DDBJ whole genome shotgun (WGS) entry which is preliminary data.</text>
</comment>
<keyword evidence="1" id="KW-0732">Signal</keyword>
<dbReference type="Proteomes" id="UP000469950">
    <property type="component" value="Unassembled WGS sequence"/>
</dbReference>
<evidence type="ECO:0000313" key="4">
    <source>
        <dbReference type="Proteomes" id="UP000469950"/>
    </source>
</evidence>
<name>A0A833JQ61_MARNT</name>
<sequence length="1096" mass="116522">MKIRYFSFLAFAGLAACGGGSDKQTLNTPVDPQTGEPIDGPASLVYSYPADGQRNVSPVADLVLRFNVPVSLNSVQESVEILGSQGPIAFSARSVDGGRSIILDPETELDLGFEHTVTFREPVEARDGRLIPDPQSTLNSEPGIQFHTRGGLTGIAKLDSTGNGFTIASMIPAPGSPFEPTDLSAFRLELTEPVHPDWRALGGRIQLLDANSNVIASDVLVKDRRITVDPCVTGQLDQCGSPDDKLMAGGRYTLSVTNLPSITGKELSTNRTFVARATEPTAVQFQNATDPAQGGELLSSKLNGQVINGVILNSVLQGTTDRSTSLGGLFTELAFAPSFEEDEALPLRIPRGSKLVGSSLPVRVNGTVPVIDEKTGVLQKTGDINVVMASDATGFLLPNPYTSNRNAPRHVRLFMDVAMNTEAAQPNASLSQDLLHVELVGIALVEDGILVIDAIGIVEPDLLGQEITDSTIAFQIQADTSVDAQMQAREERSVDVTGPELVSWMPGDDSAFPGNRDQMHRPGDPIILNFDEPILRSSVADGVGLIDNAGASIESTKMVDGTTVTINPKGGLRHGVSYSVQLNSDLTDLAGNGSPSLSLGFELPELGDPETVPVASPLPLTTYPGYPCVTTGVNLADGSHGKCVDAAPDGPRGDELPITPMPSDRPIVVVFSQSMDADSIQLGSSFLVQKLDDQGEVVENVPGRLEFSNQRIRFFPDMPWQHGVHYRYTLASSTNGNCDLESIICSELGLPLQTDLLVDPEDLGGPDLEIVFRGDESTTAVYTPLRNLPVRDTNSNFIVDCDSLAGRDCLEPFNHEPVAPGSSEFKPSPNAAKLLVKGGNASALGVPVAASVGCEPGSDCQENKFIYQTFALNTDVVGPVQPQPENGEAVDVILYPTQLAATSASVFLQGLGEQATGPQILRMRYQEPSEDNPVGFLRGQIFEDENGKTRFRTVAPLLLDAPNLSLPAAQLLTHDLYSKPIELELEGPIRFFDDGRMQVSLLSQNVVDLSVNVNVRIPVLSDLPLIGDLIDAINGLGAGAGNLIGSLACLVDPGCDAPQTAEGVVNIPLQIPAEGVNLNFISFPIKQIPTAHNSEL</sequence>
<feature type="domain" description="SbsA Ig-like" evidence="2">
    <location>
        <begin position="497"/>
        <end position="593"/>
    </location>
</feature>
<evidence type="ECO:0000259" key="2">
    <source>
        <dbReference type="Pfam" id="PF13205"/>
    </source>
</evidence>
<feature type="domain" description="SbsA Ig-like" evidence="2">
    <location>
        <begin position="42"/>
        <end position="128"/>
    </location>
</feature>
<reference evidence="3 4" key="1">
    <citation type="submission" date="2019-10" db="EMBL/GenBank/DDBJ databases">
        <title>Draft genome sequence of Marinobacter hydrocarbonoclasticus NCT7M from the microbiome of the marine copepod.</title>
        <authorList>
            <person name="Nuttall R."/>
            <person name="Sharma G."/>
            <person name="Moisander P."/>
        </authorList>
    </citation>
    <scope>NUCLEOTIDE SEQUENCE [LARGE SCALE GENOMIC DNA]</scope>
    <source>
        <strain evidence="3 4">NCT7M</strain>
    </source>
</reference>
<dbReference type="EMBL" id="WBMP01000020">
    <property type="protein sequence ID" value="KAE8544225.1"/>
    <property type="molecule type" value="Genomic_DNA"/>
</dbReference>
<dbReference type="Gene3D" id="2.60.40.1220">
    <property type="match status" value="1"/>
</dbReference>